<dbReference type="Pfam" id="PF01370">
    <property type="entry name" value="Epimerase"/>
    <property type="match status" value="1"/>
</dbReference>
<dbReference type="SUPFAM" id="SSF51735">
    <property type="entry name" value="NAD(P)-binding Rossmann-fold domains"/>
    <property type="match status" value="1"/>
</dbReference>
<dbReference type="InterPro" id="IPR001509">
    <property type="entry name" value="Epimerase_deHydtase"/>
</dbReference>
<dbReference type="InterPro" id="IPR051783">
    <property type="entry name" value="NAD(P)-dependent_oxidoreduct"/>
</dbReference>
<dbReference type="Proteomes" id="UP000230859">
    <property type="component" value="Unassembled WGS sequence"/>
</dbReference>
<feature type="domain" description="NAD-dependent epimerase/dehydratase" evidence="2">
    <location>
        <begin position="41"/>
        <end position="239"/>
    </location>
</feature>
<dbReference type="GO" id="GO:0005737">
    <property type="term" value="C:cytoplasm"/>
    <property type="evidence" value="ECO:0007669"/>
    <property type="project" value="TreeGrafter"/>
</dbReference>
<organism evidence="3 4">
    <name type="scientific">Candidatus Abzuiibacterium crystallinum</name>
    <dbReference type="NCBI Taxonomy" id="1974748"/>
    <lineage>
        <taxon>Bacteria</taxon>
        <taxon>Pseudomonadati</taxon>
        <taxon>Candidatus Omnitrophota</taxon>
        <taxon>Candidatus Abzuiibacterium</taxon>
    </lineage>
</organism>
<reference evidence="3 4" key="1">
    <citation type="submission" date="2017-09" db="EMBL/GenBank/DDBJ databases">
        <title>Depth-based differentiation of microbial function through sediment-hosted aquifers and enrichment of novel symbionts in the deep terrestrial subsurface.</title>
        <authorList>
            <person name="Probst A.J."/>
            <person name="Ladd B."/>
            <person name="Jarett J.K."/>
            <person name="Geller-Mcgrath D.E."/>
            <person name="Sieber C.M."/>
            <person name="Emerson J.B."/>
            <person name="Anantharaman K."/>
            <person name="Thomas B.C."/>
            <person name="Malmstrom R."/>
            <person name="Stieglmeier M."/>
            <person name="Klingl A."/>
            <person name="Woyke T."/>
            <person name="Ryan C.M."/>
            <person name="Banfield J.F."/>
        </authorList>
    </citation>
    <scope>NUCLEOTIDE SEQUENCE [LARGE SCALE GENOMIC DNA]</scope>
    <source>
        <strain evidence="3">CG11_big_fil_rev_8_21_14_0_20_45_26</strain>
    </source>
</reference>
<dbReference type="PANTHER" id="PTHR48079:SF6">
    <property type="entry name" value="NAD(P)-BINDING DOMAIN-CONTAINING PROTEIN-RELATED"/>
    <property type="match status" value="1"/>
</dbReference>
<sequence>MKRSKLIRPRLPSGRISNKLKPICSNFCADKVSRRIMYRFLIVGCGYVGSAIGRSLSEKRQKVWGMVRSQDHAATLNQAGIMPYVCDLTRPETLQQLPAADFVVICPAPDKRDVKSYQAVYLKGIQNFLNAYAKQASPQLTIYVSSTGVYGNQGGEWVDEATEPMPDTDLAKVLLEAEKQILASPFSSVIFRLGGIYGPGRNQMETFRKKKMKIETEERWLNLIHIDDIAQTARALLNRTQPNSVYLGVDDEPVRRSVFLDWLSKHSGNSFPAVKRISQTDKIIGKRCRNQALKALGIQLKYPTFREGYGALLVPLDNRK</sequence>
<dbReference type="EMBL" id="PCVY01000040">
    <property type="protein sequence ID" value="PIQ86581.1"/>
    <property type="molecule type" value="Genomic_DNA"/>
</dbReference>
<name>A0A2H0LQF6_9BACT</name>
<keyword evidence="1" id="KW-0812">Transmembrane</keyword>
<keyword evidence="1" id="KW-1133">Transmembrane helix</keyword>
<dbReference type="CDD" id="cd05266">
    <property type="entry name" value="SDR_a4"/>
    <property type="match status" value="1"/>
</dbReference>
<dbReference type="AlphaFoldDB" id="A0A2H0LQF6"/>
<dbReference type="InterPro" id="IPR036291">
    <property type="entry name" value="NAD(P)-bd_dom_sf"/>
</dbReference>
<evidence type="ECO:0000256" key="1">
    <source>
        <dbReference type="SAM" id="Phobius"/>
    </source>
</evidence>
<dbReference type="Gene3D" id="3.40.50.720">
    <property type="entry name" value="NAD(P)-binding Rossmann-like Domain"/>
    <property type="match status" value="1"/>
</dbReference>
<accession>A0A2H0LQF6</accession>
<comment type="caution">
    <text evidence="3">The sequence shown here is derived from an EMBL/GenBank/DDBJ whole genome shotgun (WGS) entry which is preliminary data.</text>
</comment>
<feature type="transmembrane region" description="Helical" evidence="1">
    <location>
        <begin position="36"/>
        <end position="53"/>
    </location>
</feature>
<keyword evidence="1" id="KW-0472">Membrane</keyword>
<evidence type="ECO:0000313" key="3">
    <source>
        <dbReference type="EMBL" id="PIQ86581.1"/>
    </source>
</evidence>
<protein>
    <recommendedName>
        <fullName evidence="2">NAD-dependent epimerase/dehydratase domain-containing protein</fullName>
    </recommendedName>
</protein>
<dbReference type="GO" id="GO:0004029">
    <property type="term" value="F:aldehyde dehydrogenase (NAD+) activity"/>
    <property type="evidence" value="ECO:0007669"/>
    <property type="project" value="TreeGrafter"/>
</dbReference>
<gene>
    <name evidence="3" type="ORF">COV74_04175</name>
</gene>
<proteinExistence type="predicted"/>
<dbReference type="PANTHER" id="PTHR48079">
    <property type="entry name" value="PROTEIN YEEZ"/>
    <property type="match status" value="1"/>
</dbReference>
<evidence type="ECO:0000259" key="2">
    <source>
        <dbReference type="Pfam" id="PF01370"/>
    </source>
</evidence>
<evidence type="ECO:0000313" key="4">
    <source>
        <dbReference type="Proteomes" id="UP000230859"/>
    </source>
</evidence>